<evidence type="ECO:0000313" key="4">
    <source>
        <dbReference type="Proteomes" id="UP000185904"/>
    </source>
</evidence>
<dbReference type="Pfam" id="PF06825">
    <property type="entry name" value="HSBP1"/>
    <property type="match status" value="1"/>
</dbReference>
<proteinExistence type="inferred from homology"/>
<organism evidence="3 4">
    <name type="scientific">Fonsecaea nubica</name>
    <dbReference type="NCBI Taxonomy" id="856822"/>
    <lineage>
        <taxon>Eukaryota</taxon>
        <taxon>Fungi</taxon>
        <taxon>Dikarya</taxon>
        <taxon>Ascomycota</taxon>
        <taxon>Pezizomycotina</taxon>
        <taxon>Eurotiomycetes</taxon>
        <taxon>Chaetothyriomycetidae</taxon>
        <taxon>Chaetothyriales</taxon>
        <taxon>Herpotrichiellaceae</taxon>
        <taxon>Fonsecaea</taxon>
    </lineage>
</organism>
<dbReference type="OrthoDB" id="4159489at2759"/>
<comment type="caution">
    <text evidence="3">The sequence shown here is derived from an EMBL/GenBank/DDBJ whole genome shotgun (WGS) entry which is preliminary data.</text>
</comment>
<keyword evidence="4" id="KW-1185">Reference proteome</keyword>
<dbReference type="InterPro" id="IPR009643">
    <property type="entry name" value="HS1-bd"/>
</dbReference>
<dbReference type="GO" id="GO:0003714">
    <property type="term" value="F:transcription corepressor activity"/>
    <property type="evidence" value="ECO:0007669"/>
    <property type="project" value="InterPro"/>
</dbReference>
<protein>
    <submittedName>
        <fullName evidence="3">Uncharacterized protein</fullName>
    </submittedName>
</protein>
<feature type="region of interest" description="Disordered" evidence="2">
    <location>
        <begin position="45"/>
        <end position="127"/>
    </location>
</feature>
<reference evidence="3 4" key="1">
    <citation type="submission" date="2016-03" db="EMBL/GenBank/DDBJ databases">
        <title>The draft genome sequence of Fonsecaea nubica causative agent of cutaneous subcutaneous infection in human host.</title>
        <authorList>
            <person name="Costa F."/>
            <person name="Sybren D.H."/>
            <person name="Raittz R.T."/>
            <person name="Weiss V.A."/>
            <person name="Leao A.C."/>
            <person name="Gomes R."/>
            <person name="De Souza E.M."/>
            <person name="Pedrosa F.O."/>
            <person name="Steffens M.B."/>
            <person name="Bombassaro A."/>
            <person name="Tadra-Sfeir M.Z."/>
            <person name="Moreno L.F."/>
            <person name="Najafzadeh M.J."/>
            <person name="Felipe M.S."/>
            <person name="Teixeira M."/>
            <person name="Sun J."/>
            <person name="Xi L."/>
            <person name="Castro M.A."/>
            <person name="Vicente V.A."/>
        </authorList>
    </citation>
    <scope>NUCLEOTIDE SEQUENCE [LARGE SCALE GENOMIC DNA]</scope>
    <source>
        <strain evidence="3 4">CBS 269.64</strain>
    </source>
</reference>
<evidence type="ECO:0000256" key="1">
    <source>
        <dbReference type="ARBA" id="ARBA00006349"/>
    </source>
</evidence>
<name>A0A178BWU1_9EURO</name>
<dbReference type="EMBL" id="LVCJ01000153">
    <property type="protein sequence ID" value="OAL21153.1"/>
    <property type="molecule type" value="Genomic_DNA"/>
</dbReference>
<feature type="compositionally biased region" description="Low complexity" evidence="2">
    <location>
        <begin position="92"/>
        <end position="112"/>
    </location>
</feature>
<dbReference type="Proteomes" id="UP000185904">
    <property type="component" value="Unassembled WGS sequence"/>
</dbReference>
<evidence type="ECO:0000313" key="3">
    <source>
        <dbReference type="EMBL" id="OAL21153.1"/>
    </source>
</evidence>
<accession>A0A178BWU1</accession>
<evidence type="ECO:0000256" key="2">
    <source>
        <dbReference type="SAM" id="MobiDB-lite"/>
    </source>
</evidence>
<dbReference type="GeneID" id="34594790"/>
<dbReference type="AlphaFoldDB" id="A0A178BWU1"/>
<comment type="similarity">
    <text evidence="1">Belongs to the HSBP1 family.</text>
</comment>
<dbReference type="Gene3D" id="1.20.5.430">
    <property type="match status" value="1"/>
</dbReference>
<sequence length="196" mass="20746">MDHENSEDSAKQEPGCEYLSHSYSTILERSYTHFAEGNWAMSIAQKPHEEQSMKGACSRRKQPRDEKAGTGQLVKSLPSPPSTRGAGSPPLSSHSYHASSTATTTIAASNGPSGSGGGAADNLHSPNEAATKLAEAIDDFLGDLEKKFKGISDEILTKLDDMAERCDRLEQEMLLRDASAMENVSGGKAGSTAGSS</sequence>
<gene>
    <name evidence="3" type="ORF">AYO20_11409</name>
</gene>
<dbReference type="RefSeq" id="XP_022494353.1">
    <property type="nucleotide sequence ID" value="XM_022649658.1"/>
</dbReference>